<dbReference type="KEGG" id="pfj:MYCFIDRAFT_198060"/>
<evidence type="ECO:0000256" key="1">
    <source>
        <dbReference type="SAM" id="MobiDB-lite"/>
    </source>
</evidence>
<dbReference type="OrthoDB" id="10455713at2759"/>
<dbReference type="GeneID" id="19335705"/>
<proteinExistence type="predicted"/>
<sequence>MTRAGLKSALAVATHSSKDEANKSGSSESSNSPVPIDTPMSAEHLLWHIYHFCNILTMNITAYLSLEAITNDTYYFNETMGEDSLQQLHKQVELITFHSYSLSDAKDALLNKDAYKNLYASAPEFQALLQAADLLLDLADTVQIPRSPLWR</sequence>
<evidence type="ECO:0000313" key="3">
    <source>
        <dbReference type="Proteomes" id="UP000016932"/>
    </source>
</evidence>
<reference evidence="2 3" key="1">
    <citation type="journal article" date="2012" name="PLoS Pathog.">
        <title>Diverse lifestyles and strategies of plant pathogenesis encoded in the genomes of eighteen Dothideomycetes fungi.</title>
        <authorList>
            <person name="Ohm R.A."/>
            <person name="Feau N."/>
            <person name="Henrissat B."/>
            <person name="Schoch C.L."/>
            <person name="Horwitz B.A."/>
            <person name="Barry K.W."/>
            <person name="Condon B.J."/>
            <person name="Copeland A.C."/>
            <person name="Dhillon B."/>
            <person name="Glaser F."/>
            <person name="Hesse C.N."/>
            <person name="Kosti I."/>
            <person name="LaButti K."/>
            <person name="Lindquist E.A."/>
            <person name="Lucas S."/>
            <person name="Salamov A.A."/>
            <person name="Bradshaw R.E."/>
            <person name="Ciuffetti L."/>
            <person name="Hamelin R.C."/>
            <person name="Kema G.H.J."/>
            <person name="Lawrence C."/>
            <person name="Scott J.A."/>
            <person name="Spatafora J.W."/>
            <person name="Turgeon B.G."/>
            <person name="de Wit P.J.G.M."/>
            <person name="Zhong S."/>
            <person name="Goodwin S.B."/>
            <person name="Grigoriev I.V."/>
        </authorList>
    </citation>
    <scope>NUCLEOTIDE SEQUENCE [LARGE SCALE GENOMIC DNA]</scope>
    <source>
        <strain evidence="2 3">CIRAD86</strain>
    </source>
</reference>
<dbReference type="Proteomes" id="UP000016932">
    <property type="component" value="Unassembled WGS sequence"/>
</dbReference>
<dbReference type="HOGENOM" id="CLU_1732281_0_0_1"/>
<keyword evidence="3" id="KW-1185">Reference proteome</keyword>
<dbReference type="VEuPathDB" id="FungiDB:MYCFIDRAFT_198060"/>
<accession>M2YU99</accession>
<dbReference type="RefSeq" id="XP_007928522.1">
    <property type="nucleotide sequence ID" value="XM_007930331.1"/>
</dbReference>
<name>M2YU99_PSEFD</name>
<organism evidence="2 3">
    <name type="scientific">Pseudocercospora fijiensis (strain CIRAD86)</name>
    <name type="common">Black leaf streak disease fungus</name>
    <name type="synonym">Mycosphaerella fijiensis</name>
    <dbReference type="NCBI Taxonomy" id="383855"/>
    <lineage>
        <taxon>Eukaryota</taxon>
        <taxon>Fungi</taxon>
        <taxon>Dikarya</taxon>
        <taxon>Ascomycota</taxon>
        <taxon>Pezizomycotina</taxon>
        <taxon>Dothideomycetes</taxon>
        <taxon>Dothideomycetidae</taxon>
        <taxon>Mycosphaerellales</taxon>
        <taxon>Mycosphaerellaceae</taxon>
        <taxon>Pseudocercospora</taxon>
    </lineage>
</organism>
<feature type="region of interest" description="Disordered" evidence="1">
    <location>
        <begin position="1"/>
        <end position="35"/>
    </location>
</feature>
<evidence type="ECO:0000313" key="2">
    <source>
        <dbReference type="EMBL" id="EME81295.1"/>
    </source>
</evidence>
<protein>
    <submittedName>
        <fullName evidence="2">Uncharacterized protein</fullName>
    </submittedName>
</protein>
<gene>
    <name evidence="2" type="ORF">MYCFIDRAFT_198060</name>
</gene>
<dbReference type="AlphaFoldDB" id="M2YU99"/>
<dbReference type="EMBL" id="KB446560">
    <property type="protein sequence ID" value="EME81295.1"/>
    <property type="molecule type" value="Genomic_DNA"/>
</dbReference>